<protein>
    <recommendedName>
        <fullName evidence="6">Type 1 fimbrial protein</fullName>
    </recommendedName>
</protein>
<dbReference type="Proteomes" id="UP000318943">
    <property type="component" value="Unassembled WGS sequence"/>
</dbReference>
<reference evidence="2 4" key="1">
    <citation type="submission" date="2019-05" db="EMBL/GenBank/DDBJ databases">
        <title>Whole genome sequence analysis of Cupriavidus campinensis S14E4C strain.</title>
        <authorList>
            <person name="Abbaszade G."/>
            <person name="Szabo A."/>
            <person name="Toumi M."/>
            <person name="Toth E."/>
        </authorList>
    </citation>
    <scope>NUCLEOTIDE SEQUENCE [LARGE SCALE GENOMIC DNA]</scope>
    <source>
        <strain evidence="2 4">S14E4C</strain>
    </source>
</reference>
<dbReference type="EMBL" id="CP097331">
    <property type="protein sequence ID" value="URF07980.1"/>
    <property type="molecule type" value="Genomic_DNA"/>
</dbReference>
<evidence type="ECO:0000313" key="2">
    <source>
        <dbReference type="EMBL" id="TSP09899.1"/>
    </source>
</evidence>
<reference evidence="3" key="2">
    <citation type="journal article" date="2022" name="Microbiol. Resour. Announc.">
        <title>Genome Sequence of Cupriavidus campinensis Strain G5, a Member of a Bacterial Consortium Capable of Polyethylene Degradation.</title>
        <authorList>
            <person name="Schneider B."/>
            <person name="Pfeiffer F."/>
            <person name="Dyall-Smith M."/>
            <person name="Kunte H.J."/>
        </authorList>
    </citation>
    <scope>NUCLEOTIDE SEQUENCE</scope>
    <source>
        <strain evidence="3">G5</strain>
    </source>
</reference>
<evidence type="ECO:0008006" key="6">
    <source>
        <dbReference type="Google" id="ProtNLM"/>
    </source>
</evidence>
<feature type="signal peptide" evidence="1">
    <location>
        <begin position="1"/>
        <end position="29"/>
    </location>
</feature>
<accession>A0AAE9L669</accession>
<evidence type="ECO:0000313" key="4">
    <source>
        <dbReference type="Proteomes" id="UP000318943"/>
    </source>
</evidence>
<dbReference type="PROSITE" id="PS51257">
    <property type="entry name" value="PROKAR_LIPOPROTEIN"/>
    <property type="match status" value="1"/>
</dbReference>
<evidence type="ECO:0000256" key="1">
    <source>
        <dbReference type="SAM" id="SignalP"/>
    </source>
</evidence>
<proteinExistence type="predicted"/>
<keyword evidence="1" id="KW-0732">Signal</keyword>
<dbReference type="Proteomes" id="UP001056132">
    <property type="component" value="Chromosome 2"/>
</dbReference>
<organism evidence="3 5">
    <name type="scientific">Cupriavidus campinensis</name>
    <dbReference type="NCBI Taxonomy" id="151783"/>
    <lineage>
        <taxon>Bacteria</taxon>
        <taxon>Pseudomonadati</taxon>
        <taxon>Pseudomonadota</taxon>
        <taxon>Betaproteobacteria</taxon>
        <taxon>Burkholderiales</taxon>
        <taxon>Burkholderiaceae</taxon>
        <taxon>Cupriavidus</taxon>
    </lineage>
</organism>
<dbReference type="EMBL" id="VCIZ01000020">
    <property type="protein sequence ID" value="TSP09899.1"/>
    <property type="molecule type" value="Genomic_DNA"/>
</dbReference>
<feature type="chain" id="PRO_5041974093" description="Type 1 fimbrial protein" evidence="1">
    <location>
        <begin position="30"/>
        <end position="113"/>
    </location>
</feature>
<evidence type="ECO:0000313" key="5">
    <source>
        <dbReference type="Proteomes" id="UP001056132"/>
    </source>
</evidence>
<sequence length="113" mass="11474">MKARKRAFPMAAMATAAGLLMGQVGVACAEGGTIRFEGAIVAPTCDMVPRAGARPTLQSRCPVPGGAVVRTLALPRAGEGESVGAYHLDVRPADGPGTPAGIPARYVVIATYL</sequence>
<keyword evidence="4" id="KW-1185">Reference proteome</keyword>
<dbReference type="RefSeq" id="WP_144202318.1">
    <property type="nucleotide sequence ID" value="NZ_CAJPVH010000001.1"/>
</dbReference>
<reference evidence="3" key="3">
    <citation type="submission" date="2022-05" db="EMBL/GenBank/DDBJ databases">
        <authorList>
            <person name="Kunte H.-J."/>
        </authorList>
    </citation>
    <scope>NUCLEOTIDE SEQUENCE</scope>
    <source>
        <strain evidence="3">G5</strain>
    </source>
</reference>
<dbReference type="AlphaFoldDB" id="A0AAE9L669"/>
<name>A0AAE9L669_9BURK</name>
<evidence type="ECO:0000313" key="3">
    <source>
        <dbReference type="EMBL" id="URF07980.1"/>
    </source>
</evidence>
<gene>
    <name evidence="2" type="ORF">FGG12_25570</name>
    <name evidence="3" type="ORF">M5D45_22765</name>
</gene>
<dbReference type="KEGG" id="ccam:M5D45_22765"/>